<protein>
    <submittedName>
        <fullName evidence="1">Uncharacterized protein</fullName>
    </submittedName>
</protein>
<sequence>MKVTRKLEDILPAFLCCFAYHGITIKRSYPHGNSFSTYPIQYQLDYISDFSNISAIFSLYRRFDIGYRLTDNFRQSIYTLYPTTTIKRSYPHSNFFSIYPIQYQPDYINDFSNISAISTLLSAIFSLYRRFDIGYRLTDNFRQSIYALYPATTIKRSYPLGNFFSIYPAQYQPDYINDFSNISIVSPLISTIFSLYRRFDTRYRFNDNLRHSKRTTYPIPQAIYCRALRLKR</sequence>
<gene>
    <name evidence="1" type="ordered locus">BCA_5173</name>
</gene>
<evidence type="ECO:0000313" key="2">
    <source>
        <dbReference type="Proteomes" id="UP000002210"/>
    </source>
</evidence>
<accession>A0A158RFZ9</accession>
<organism evidence="1 2">
    <name type="scientific">Bacillus cereus (strain 03BB102)</name>
    <dbReference type="NCBI Taxonomy" id="572264"/>
    <lineage>
        <taxon>Bacteria</taxon>
        <taxon>Bacillati</taxon>
        <taxon>Bacillota</taxon>
        <taxon>Bacilli</taxon>
        <taxon>Bacillales</taxon>
        <taxon>Bacillaceae</taxon>
        <taxon>Bacillus</taxon>
        <taxon>Bacillus cereus group</taxon>
    </lineage>
</organism>
<dbReference type="Proteomes" id="UP000002210">
    <property type="component" value="Chromosome"/>
</dbReference>
<name>A0A158RFZ9_BACC3</name>
<evidence type="ECO:0000313" key="1">
    <source>
        <dbReference type="EMBL" id="ACO25852.1"/>
    </source>
</evidence>
<proteinExistence type="predicted"/>
<dbReference type="AlphaFoldDB" id="A0A158RFZ9"/>
<dbReference type="KEGG" id="bcx:BCA_5173"/>
<reference evidence="1 2" key="1">
    <citation type="submission" date="2009-02" db="EMBL/GenBank/DDBJ databases">
        <title>Genome sequence of Bacillus cereus 03BB102.</title>
        <authorList>
            <person name="Dodson R.J."/>
            <person name="Jackson P."/>
            <person name="Munk A.C."/>
            <person name="Brettin T."/>
            <person name="Bruce D."/>
            <person name="Detter C."/>
            <person name="Tapia R."/>
            <person name="Han C."/>
            <person name="Sutton G."/>
            <person name="Sims D."/>
        </authorList>
    </citation>
    <scope>NUCLEOTIDE SEQUENCE [LARGE SCALE GENOMIC DNA]</scope>
    <source>
        <strain evidence="1 2">03BB102</strain>
    </source>
</reference>
<dbReference type="EMBL" id="CP001407">
    <property type="protein sequence ID" value="ACO25852.1"/>
    <property type="molecule type" value="Genomic_DNA"/>
</dbReference>
<dbReference type="PATRIC" id="fig|572264.18.peg.5095"/>